<gene>
    <name evidence="7" type="ORF">K466DRAFT_567811</name>
</gene>
<evidence type="ECO:0000256" key="6">
    <source>
        <dbReference type="SAM" id="Phobius"/>
    </source>
</evidence>
<dbReference type="PANTHER" id="PTHR28013:SF3">
    <property type="entry name" value="PROTEIN DCV1-RELATED"/>
    <property type="match status" value="1"/>
</dbReference>
<proteinExistence type="predicted"/>
<dbReference type="STRING" id="1314778.A0A5C3P1E3"/>
<comment type="subcellular location">
    <subcellularLocation>
        <location evidence="1">Membrane</location>
        <topology evidence="1">Multi-pass membrane protein</topology>
    </subcellularLocation>
</comment>
<sequence>MLAKLSSLFLFVSFLLLFLVSLSIPIIKSIYLFQLSAAESSSLLHSSATGSVRFGVWGYCTSDTSIQVLGHDRSSAGSCSKPRLGYTFDSQVANDLHVDGLSDAISATLSAALVLHVVDCILTFIAFISSLLVRRWGDNSSNPGTLSRPWFLATILAAISAAVLTTISFIVDLVFVSVVSNKISDEANGILHVSRGNAVAMTIASAVLLWVALVLSSMDVFVGRRRAYKNPQMTEKTPSLPAARGRKTAAGTGHSDPQRAPAAL</sequence>
<feature type="transmembrane region" description="Helical" evidence="6">
    <location>
        <begin position="150"/>
        <end position="178"/>
    </location>
</feature>
<evidence type="ECO:0000313" key="7">
    <source>
        <dbReference type="EMBL" id="TFK83476.1"/>
    </source>
</evidence>
<protein>
    <recommendedName>
        <fullName evidence="9">Pali-domain-containing protein</fullName>
    </recommendedName>
</protein>
<name>A0A5C3P1E3_9APHY</name>
<feature type="region of interest" description="Disordered" evidence="5">
    <location>
        <begin position="232"/>
        <end position="264"/>
    </location>
</feature>
<evidence type="ECO:0000256" key="3">
    <source>
        <dbReference type="ARBA" id="ARBA00022989"/>
    </source>
</evidence>
<dbReference type="GO" id="GO:0035838">
    <property type="term" value="C:growing cell tip"/>
    <property type="evidence" value="ECO:0007669"/>
    <property type="project" value="TreeGrafter"/>
</dbReference>
<keyword evidence="2 6" id="KW-0812">Transmembrane</keyword>
<dbReference type="Proteomes" id="UP000308197">
    <property type="component" value="Unassembled WGS sequence"/>
</dbReference>
<dbReference type="InterPro" id="IPR051380">
    <property type="entry name" value="pH-response_reg_palI/RIM9"/>
</dbReference>
<dbReference type="InterPro" id="IPR009571">
    <property type="entry name" value="SUR7/Rim9-like_fungi"/>
</dbReference>
<evidence type="ECO:0000313" key="8">
    <source>
        <dbReference type="Proteomes" id="UP000308197"/>
    </source>
</evidence>
<dbReference type="PANTHER" id="PTHR28013">
    <property type="entry name" value="PROTEIN DCV1-RELATED"/>
    <property type="match status" value="1"/>
</dbReference>
<keyword evidence="3 6" id="KW-1133">Transmembrane helix</keyword>
<evidence type="ECO:0000256" key="1">
    <source>
        <dbReference type="ARBA" id="ARBA00004141"/>
    </source>
</evidence>
<dbReference type="AlphaFoldDB" id="A0A5C3P1E3"/>
<keyword evidence="8" id="KW-1185">Reference proteome</keyword>
<evidence type="ECO:0000256" key="5">
    <source>
        <dbReference type="SAM" id="MobiDB-lite"/>
    </source>
</evidence>
<dbReference type="InParanoid" id="A0A5C3P1E3"/>
<dbReference type="GO" id="GO:0005886">
    <property type="term" value="C:plasma membrane"/>
    <property type="evidence" value="ECO:0007669"/>
    <property type="project" value="InterPro"/>
</dbReference>
<feature type="transmembrane region" description="Helical" evidence="6">
    <location>
        <begin position="198"/>
        <end position="222"/>
    </location>
</feature>
<keyword evidence="4 6" id="KW-0472">Membrane</keyword>
<feature type="transmembrane region" description="Helical" evidence="6">
    <location>
        <begin position="104"/>
        <end position="129"/>
    </location>
</feature>
<evidence type="ECO:0000256" key="2">
    <source>
        <dbReference type="ARBA" id="ARBA00022692"/>
    </source>
</evidence>
<evidence type="ECO:0008006" key="9">
    <source>
        <dbReference type="Google" id="ProtNLM"/>
    </source>
</evidence>
<dbReference type="Pfam" id="PF06687">
    <property type="entry name" value="SUR7"/>
    <property type="match status" value="1"/>
</dbReference>
<reference evidence="7 8" key="1">
    <citation type="journal article" date="2019" name="Nat. Ecol. Evol.">
        <title>Megaphylogeny resolves global patterns of mushroom evolution.</title>
        <authorList>
            <person name="Varga T."/>
            <person name="Krizsan K."/>
            <person name="Foldi C."/>
            <person name="Dima B."/>
            <person name="Sanchez-Garcia M."/>
            <person name="Sanchez-Ramirez S."/>
            <person name="Szollosi G.J."/>
            <person name="Szarkandi J.G."/>
            <person name="Papp V."/>
            <person name="Albert L."/>
            <person name="Andreopoulos W."/>
            <person name="Angelini C."/>
            <person name="Antonin V."/>
            <person name="Barry K.W."/>
            <person name="Bougher N.L."/>
            <person name="Buchanan P."/>
            <person name="Buyck B."/>
            <person name="Bense V."/>
            <person name="Catcheside P."/>
            <person name="Chovatia M."/>
            <person name="Cooper J."/>
            <person name="Damon W."/>
            <person name="Desjardin D."/>
            <person name="Finy P."/>
            <person name="Geml J."/>
            <person name="Haridas S."/>
            <person name="Hughes K."/>
            <person name="Justo A."/>
            <person name="Karasinski D."/>
            <person name="Kautmanova I."/>
            <person name="Kiss B."/>
            <person name="Kocsube S."/>
            <person name="Kotiranta H."/>
            <person name="LaButti K.M."/>
            <person name="Lechner B.E."/>
            <person name="Liimatainen K."/>
            <person name="Lipzen A."/>
            <person name="Lukacs Z."/>
            <person name="Mihaltcheva S."/>
            <person name="Morgado L.N."/>
            <person name="Niskanen T."/>
            <person name="Noordeloos M.E."/>
            <person name="Ohm R.A."/>
            <person name="Ortiz-Santana B."/>
            <person name="Ovrebo C."/>
            <person name="Racz N."/>
            <person name="Riley R."/>
            <person name="Savchenko A."/>
            <person name="Shiryaev A."/>
            <person name="Soop K."/>
            <person name="Spirin V."/>
            <person name="Szebenyi C."/>
            <person name="Tomsovsky M."/>
            <person name="Tulloss R.E."/>
            <person name="Uehling J."/>
            <person name="Grigoriev I.V."/>
            <person name="Vagvolgyi C."/>
            <person name="Papp T."/>
            <person name="Martin F.M."/>
            <person name="Miettinen O."/>
            <person name="Hibbett D.S."/>
            <person name="Nagy L.G."/>
        </authorList>
    </citation>
    <scope>NUCLEOTIDE SEQUENCE [LARGE SCALE GENOMIC DNA]</scope>
    <source>
        <strain evidence="7 8">HHB13444</strain>
    </source>
</reference>
<accession>A0A5C3P1E3</accession>
<evidence type="ECO:0000256" key="4">
    <source>
        <dbReference type="ARBA" id="ARBA00023136"/>
    </source>
</evidence>
<dbReference type="GO" id="GO:0032153">
    <property type="term" value="C:cell division site"/>
    <property type="evidence" value="ECO:0007669"/>
    <property type="project" value="TreeGrafter"/>
</dbReference>
<organism evidence="7 8">
    <name type="scientific">Polyporus arcularius HHB13444</name>
    <dbReference type="NCBI Taxonomy" id="1314778"/>
    <lineage>
        <taxon>Eukaryota</taxon>
        <taxon>Fungi</taxon>
        <taxon>Dikarya</taxon>
        <taxon>Basidiomycota</taxon>
        <taxon>Agaricomycotina</taxon>
        <taxon>Agaricomycetes</taxon>
        <taxon>Polyporales</taxon>
        <taxon>Polyporaceae</taxon>
        <taxon>Polyporus</taxon>
    </lineage>
</organism>
<dbReference type="EMBL" id="ML211390">
    <property type="protein sequence ID" value="TFK83476.1"/>
    <property type="molecule type" value="Genomic_DNA"/>
</dbReference>